<comment type="caution">
    <text evidence="1">The sequence shown here is derived from an EMBL/GenBank/DDBJ whole genome shotgun (WGS) entry which is preliminary data.</text>
</comment>
<accession>A0A6N4QSR7</accession>
<name>A0A6N4QSR7_9LEPT</name>
<protein>
    <submittedName>
        <fullName evidence="1">Uncharacterized protein</fullName>
    </submittedName>
</protein>
<gene>
    <name evidence="1" type="ORF">EHQ83_14405</name>
</gene>
<reference evidence="1 2" key="1">
    <citation type="journal article" date="2019" name="PLoS Negl. Trop. Dis.">
        <title>Revisiting the worldwide diversity of Leptospira species in the environment.</title>
        <authorList>
            <person name="Vincent A.T."/>
            <person name="Schiettekatte O."/>
            <person name="Bourhy P."/>
            <person name="Veyrier F.J."/>
            <person name="Picardeau M."/>
        </authorList>
    </citation>
    <scope>NUCLEOTIDE SEQUENCE [LARGE SCALE GENOMIC DNA]</scope>
    <source>
        <strain evidence="1 2">201702445</strain>
    </source>
</reference>
<evidence type="ECO:0000313" key="1">
    <source>
        <dbReference type="EMBL" id="TGL82017.1"/>
    </source>
</evidence>
<dbReference type="AlphaFoldDB" id="A0A6N4QSR7"/>
<dbReference type="Proteomes" id="UP000297613">
    <property type="component" value="Unassembled WGS sequence"/>
</dbReference>
<evidence type="ECO:0000313" key="2">
    <source>
        <dbReference type="Proteomes" id="UP000297613"/>
    </source>
</evidence>
<dbReference type="RefSeq" id="WP_135568730.1">
    <property type="nucleotide sequence ID" value="NZ_RQGK01000049.1"/>
</dbReference>
<organism evidence="1 2">
    <name type="scientific">Leptospira yasudae</name>
    <dbReference type="NCBI Taxonomy" id="2202201"/>
    <lineage>
        <taxon>Bacteria</taxon>
        <taxon>Pseudomonadati</taxon>
        <taxon>Spirochaetota</taxon>
        <taxon>Spirochaetia</taxon>
        <taxon>Leptospirales</taxon>
        <taxon>Leptospiraceae</taxon>
        <taxon>Leptospira</taxon>
    </lineage>
</organism>
<dbReference type="EMBL" id="RQGM01000059">
    <property type="protein sequence ID" value="TGL82017.1"/>
    <property type="molecule type" value="Genomic_DNA"/>
</dbReference>
<sequence>MQPTIEFPTTIKHLYGELFLNLWLSDRADRDNEQRILQSKSGRQELFFPFENDLQTGNFCPSPTTCYTPYTVGKYVNQNGMARNNAGEFTLFYDFEKSKRPFYSIKTQSYVSYTMDMCKIRPNFTAMTTLLCMTEFILRFRIRTKKNL</sequence>
<proteinExistence type="predicted"/>